<protein>
    <recommendedName>
        <fullName evidence="3">TnsA endonuclease N-terminal domain-containing protein</fullName>
    </recommendedName>
</protein>
<accession>A0A540V761</accession>
<sequence length="223" mass="24441">MDDKLKKFGIDWCLKNEGTARPTDAASAAVDETSELPARPIFGRKVAVGAKKHFSCAFVHGPGAGSVMHAESLTEKRVALVLFAREDVAELESQVPFRWIDEDGSEKTHYVDFRATKTDGSRVAIMVKYHKKLEQEDFRAHLACIAGQLPDHFADRMTLMTEAHIDPVELHNATLFNAVRKLDPEADAIMRDAVADLVGAVKIGDLVASTGLAGRGFRSIARL</sequence>
<dbReference type="Proteomes" id="UP000315400">
    <property type="component" value="Unassembled WGS sequence"/>
</dbReference>
<evidence type="ECO:0000313" key="2">
    <source>
        <dbReference type="Proteomes" id="UP000315400"/>
    </source>
</evidence>
<gene>
    <name evidence="1" type="ORF">FKY71_19685</name>
</gene>
<name>A0A540V761_9GAMM</name>
<comment type="caution">
    <text evidence="1">The sequence shown here is derived from an EMBL/GenBank/DDBJ whole genome shotgun (WGS) entry which is preliminary data.</text>
</comment>
<evidence type="ECO:0008006" key="3">
    <source>
        <dbReference type="Google" id="ProtNLM"/>
    </source>
</evidence>
<dbReference type="AlphaFoldDB" id="A0A540V761"/>
<feature type="non-terminal residue" evidence="1">
    <location>
        <position position="223"/>
    </location>
</feature>
<organism evidence="1 2">
    <name type="scientific">Spiribacter salinus</name>
    <dbReference type="NCBI Taxonomy" id="1335746"/>
    <lineage>
        <taxon>Bacteria</taxon>
        <taxon>Pseudomonadati</taxon>
        <taxon>Pseudomonadota</taxon>
        <taxon>Gammaproteobacteria</taxon>
        <taxon>Chromatiales</taxon>
        <taxon>Ectothiorhodospiraceae</taxon>
        <taxon>Spiribacter</taxon>
    </lineage>
</organism>
<reference evidence="1 2" key="1">
    <citation type="submission" date="2019-06" db="EMBL/GenBank/DDBJ databases">
        <title>Metagenome assembled Genome of Spiribacter salinus SL48-SHIP from the microbial mat of Salt Lake 48 (Novosibirsk region, Russia).</title>
        <authorList>
            <person name="Shipova A."/>
            <person name="Rozanov A.S."/>
            <person name="Bryanskaya A.V."/>
            <person name="Peltek S.E."/>
        </authorList>
    </citation>
    <scope>NUCLEOTIDE SEQUENCE [LARGE SCALE GENOMIC DNA]</scope>
    <source>
        <strain evidence="1">SL48-SHIP-2</strain>
    </source>
</reference>
<proteinExistence type="predicted"/>
<evidence type="ECO:0000313" key="1">
    <source>
        <dbReference type="EMBL" id="TQE92599.1"/>
    </source>
</evidence>
<dbReference type="EMBL" id="VIFK01000634">
    <property type="protein sequence ID" value="TQE92599.1"/>
    <property type="molecule type" value="Genomic_DNA"/>
</dbReference>